<dbReference type="GO" id="GO:0005886">
    <property type="term" value="C:plasma membrane"/>
    <property type="evidence" value="ECO:0007669"/>
    <property type="project" value="TreeGrafter"/>
</dbReference>
<sequence>MALIDIKKLSVTYFLGKSNEVRALNDASLEIEAGEFVIFFGASGCGKSTLLYTIAGLENPTQGKVKVDMHDLAEMKNGQRESYRQKVVGMIFQAFHLIPSLTVEKNITMPKVAVGANLKERTAEAEKLMKYFGVFEQRHKLPTELSGGQQQRVAICRALINDPDIVLADEPVGNLDSKSAADVMGLIQQLNIDHKKTVILVTHDPSHLDIADKVFFMKDGQIIDVKINKDNKRVIAPKTAGTETKNNLELISKSFGADEKNGWSGLMLDYKAKEVVTETLTDMSSAEMTKIENIVKEILRDNARNYKKLIKYLDTDEDRGGLGLTERLAKKLTNKLETIANEMKLVSKLHEKSKNHQVNYPARVRKYLLDKFDARIKNSDTVGAIETIIAERMAGWTDRKGVMAKLCAPAKEGGVGLRRKLANKMAKHLELILFGRYQASLAVAPADFNKLRPQK</sequence>
<keyword evidence="3" id="KW-0067">ATP-binding</keyword>
<protein>
    <recommendedName>
        <fullName evidence="4">ABC transporter domain-containing protein</fullName>
    </recommendedName>
</protein>
<evidence type="ECO:0000256" key="2">
    <source>
        <dbReference type="ARBA" id="ARBA00022741"/>
    </source>
</evidence>
<feature type="domain" description="ABC transporter" evidence="4">
    <location>
        <begin position="6"/>
        <end position="244"/>
    </location>
</feature>
<dbReference type="PANTHER" id="PTHR24220:SF692">
    <property type="entry name" value="ABC TRANSPORTER DOMAIN-CONTAINING PROTEIN"/>
    <property type="match status" value="1"/>
</dbReference>
<dbReference type="Proteomes" id="UP000177803">
    <property type="component" value="Unassembled WGS sequence"/>
</dbReference>
<reference evidence="5 6" key="1">
    <citation type="journal article" date="2016" name="Nat. Commun.">
        <title>Thousands of microbial genomes shed light on interconnected biogeochemical processes in an aquifer system.</title>
        <authorList>
            <person name="Anantharaman K."/>
            <person name="Brown C.T."/>
            <person name="Hug L.A."/>
            <person name="Sharon I."/>
            <person name="Castelle C.J."/>
            <person name="Probst A.J."/>
            <person name="Thomas B.C."/>
            <person name="Singh A."/>
            <person name="Wilkins M.J."/>
            <person name="Karaoz U."/>
            <person name="Brodie E.L."/>
            <person name="Williams K.H."/>
            <person name="Hubbard S.S."/>
            <person name="Banfield J.F."/>
        </authorList>
    </citation>
    <scope>NUCLEOTIDE SEQUENCE [LARGE SCALE GENOMIC DNA]</scope>
</reference>
<organism evidence="5 6">
    <name type="scientific">Candidatus Magasanikbacteria bacterium RIFOXYA2_FULL_44_8</name>
    <dbReference type="NCBI Taxonomy" id="1798696"/>
    <lineage>
        <taxon>Bacteria</taxon>
        <taxon>Candidatus Magasanikiibacteriota</taxon>
    </lineage>
</organism>
<accession>A0A1F6NKN4</accession>
<dbReference type="GO" id="GO:0022857">
    <property type="term" value="F:transmembrane transporter activity"/>
    <property type="evidence" value="ECO:0007669"/>
    <property type="project" value="UniProtKB-ARBA"/>
</dbReference>
<dbReference type="GO" id="GO:0016887">
    <property type="term" value="F:ATP hydrolysis activity"/>
    <property type="evidence" value="ECO:0007669"/>
    <property type="project" value="InterPro"/>
</dbReference>
<evidence type="ECO:0000256" key="1">
    <source>
        <dbReference type="ARBA" id="ARBA00022448"/>
    </source>
</evidence>
<keyword evidence="1" id="KW-0813">Transport</keyword>
<comment type="caution">
    <text evidence="5">The sequence shown here is derived from an EMBL/GenBank/DDBJ whole genome shotgun (WGS) entry which is preliminary data.</text>
</comment>
<dbReference type="InterPro" id="IPR027417">
    <property type="entry name" value="P-loop_NTPase"/>
</dbReference>
<dbReference type="GO" id="GO:0098796">
    <property type="term" value="C:membrane protein complex"/>
    <property type="evidence" value="ECO:0007669"/>
    <property type="project" value="UniProtKB-ARBA"/>
</dbReference>
<dbReference type="InterPro" id="IPR017911">
    <property type="entry name" value="MacB-like_ATP-bd"/>
</dbReference>
<evidence type="ECO:0000259" key="4">
    <source>
        <dbReference type="PROSITE" id="PS50893"/>
    </source>
</evidence>
<evidence type="ECO:0000313" key="6">
    <source>
        <dbReference type="Proteomes" id="UP000177803"/>
    </source>
</evidence>
<dbReference type="InterPro" id="IPR017871">
    <property type="entry name" value="ABC_transporter-like_CS"/>
</dbReference>
<dbReference type="InterPro" id="IPR003593">
    <property type="entry name" value="AAA+_ATPase"/>
</dbReference>
<evidence type="ECO:0000313" key="5">
    <source>
        <dbReference type="EMBL" id="OGH84333.1"/>
    </source>
</evidence>
<dbReference type="AlphaFoldDB" id="A0A1F6NKN4"/>
<evidence type="ECO:0000256" key="3">
    <source>
        <dbReference type="ARBA" id="ARBA00022840"/>
    </source>
</evidence>
<dbReference type="Pfam" id="PF00005">
    <property type="entry name" value="ABC_tran"/>
    <property type="match status" value="1"/>
</dbReference>
<dbReference type="SMART" id="SM00382">
    <property type="entry name" value="AAA"/>
    <property type="match status" value="1"/>
</dbReference>
<dbReference type="GO" id="GO:0005524">
    <property type="term" value="F:ATP binding"/>
    <property type="evidence" value="ECO:0007669"/>
    <property type="project" value="UniProtKB-KW"/>
</dbReference>
<dbReference type="InterPro" id="IPR003439">
    <property type="entry name" value="ABC_transporter-like_ATP-bd"/>
</dbReference>
<name>A0A1F6NKN4_9BACT</name>
<dbReference type="PROSITE" id="PS50893">
    <property type="entry name" value="ABC_TRANSPORTER_2"/>
    <property type="match status" value="1"/>
</dbReference>
<dbReference type="CDD" id="cd03255">
    <property type="entry name" value="ABC_MJ0796_LolCDE_FtsE"/>
    <property type="match status" value="1"/>
</dbReference>
<dbReference type="PANTHER" id="PTHR24220">
    <property type="entry name" value="IMPORT ATP-BINDING PROTEIN"/>
    <property type="match status" value="1"/>
</dbReference>
<dbReference type="InterPro" id="IPR015854">
    <property type="entry name" value="ABC_transpr_LolD-like"/>
</dbReference>
<dbReference type="PROSITE" id="PS00211">
    <property type="entry name" value="ABC_TRANSPORTER_1"/>
    <property type="match status" value="1"/>
</dbReference>
<proteinExistence type="predicted"/>
<dbReference type="SUPFAM" id="SSF52540">
    <property type="entry name" value="P-loop containing nucleoside triphosphate hydrolases"/>
    <property type="match status" value="1"/>
</dbReference>
<dbReference type="Gene3D" id="3.40.50.300">
    <property type="entry name" value="P-loop containing nucleotide triphosphate hydrolases"/>
    <property type="match status" value="1"/>
</dbReference>
<gene>
    <name evidence="5" type="ORF">A2261_02570</name>
</gene>
<dbReference type="FunFam" id="3.40.50.300:FF:000032">
    <property type="entry name" value="Export ABC transporter ATP-binding protein"/>
    <property type="match status" value="1"/>
</dbReference>
<dbReference type="EMBL" id="MFQR01000028">
    <property type="protein sequence ID" value="OGH84333.1"/>
    <property type="molecule type" value="Genomic_DNA"/>
</dbReference>
<keyword evidence="2" id="KW-0547">Nucleotide-binding</keyword>